<dbReference type="Gene3D" id="3.40.630.10">
    <property type="entry name" value="Zn peptidases"/>
    <property type="match status" value="1"/>
</dbReference>
<dbReference type="STRING" id="1245745.A0A0A2VSS1"/>
<gene>
    <name evidence="10" type="ORF">BBAD15_g10929</name>
</gene>
<dbReference type="Pfam" id="PF06267">
    <property type="entry name" value="DUF1028"/>
    <property type="match status" value="1"/>
</dbReference>
<dbReference type="AlphaFoldDB" id="A0A0A2VSS1"/>
<dbReference type="CDD" id="cd03894">
    <property type="entry name" value="M20_ArgE"/>
    <property type="match status" value="1"/>
</dbReference>
<dbReference type="Pfam" id="PF07687">
    <property type="entry name" value="M20_dimer"/>
    <property type="match status" value="1"/>
</dbReference>
<sequence length="591" mass="63514">MTFSIAARCRETGQLGIAISSSSIAVGARCPWLVPGVGAVSSQNITLPALGPMVLSKLGEGIVPEAALKLVVGEHLHSDYRQVTAIDSNGKTAFHSGVNSLGIYHAVEGDNCVAAGNMLADKSVINAMVERFEQSPGPLADRLMAALEAALEKGGEAGPVHSAALKVVDTVAWPVVDLRVDWADDNPIAALHSLWLAYKPQMQDYLIRALDPREAPSYGKLLARDTTSRESNLALIQDIHDYLAEWGISAELFHSADGRKANLYAVLGPAGGGGVMLSGHTDVVPVDGQQWSVPPFDMTYRDGRYYGRGAADMKGFIACVLASVPAFLAQPLRMPLHLAFSYDEEVGCLGVRSLVEHLRASKEKPALCIVGEPTEMRPVYGHKGKIAMRCEVHGHACHSAYAPEGVNAIEYAARLISKLGEAREALTQKTDARFDPPFSTLQVGTIQGGSALNIVPQECQFDFEIRYLPGIEATAVIDDIQRYARQSLEPAMQSVSPASAIRFTPLGHYPGLLTDAQSEFARWLAQWCGSDDYSTVAFGTEGGLFDEAGIATLICGPGSMAQGHKPDEFVAEDQLHNCMAMLENLRQWMSA</sequence>
<keyword evidence="7" id="KW-0378">Hydrolase</keyword>
<protein>
    <submittedName>
        <fullName evidence="10">Acetylornithine deacetylase</fullName>
    </submittedName>
</protein>
<keyword evidence="6" id="KW-0479">Metal-binding</keyword>
<reference evidence="10 11" key="1">
    <citation type="submission" date="2012-10" db="EMBL/GenBank/DDBJ databases">
        <title>Genome sequencing and analysis of entomopathogenic fungi Beauveria bassiana D1-5.</title>
        <authorList>
            <person name="Li Q."/>
            <person name="Wang L."/>
            <person name="Zhang Z."/>
            <person name="Wang Q."/>
            <person name="Ren J."/>
            <person name="Wang M."/>
            <person name="Xu W."/>
            <person name="Wang J."/>
            <person name="Lu Y."/>
            <person name="Du Q."/>
            <person name="Sun Z."/>
        </authorList>
    </citation>
    <scope>NUCLEOTIDE SEQUENCE [LARGE SCALE GENOMIC DNA]</scope>
    <source>
        <strain evidence="10 11">D1-5</strain>
    </source>
</reference>
<proteinExistence type="inferred from homology"/>
<dbReference type="GO" id="GO:0008777">
    <property type="term" value="F:acetylornithine deacetylase activity"/>
    <property type="evidence" value="ECO:0007669"/>
    <property type="project" value="TreeGrafter"/>
</dbReference>
<dbReference type="InterPro" id="IPR036264">
    <property type="entry name" value="Bact_exopeptidase_dim_dom"/>
</dbReference>
<dbReference type="InterPro" id="IPR002933">
    <property type="entry name" value="Peptidase_M20"/>
</dbReference>
<dbReference type="Gene3D" id="3.60.20.10">
    <property type="entry name" value="Glutamine Phosphoribosylpyrophosphate, subunit 1, domain 1"/>
    <property type="match status" value="1"/>
</dbReference>
<keyword evidence="4" id="KW-0055">Arginine biosynthesis</keyword>
<dbReference type="InterPro" id="IPR011650">
    <property type="entry name" value="Peptidase_M20_dimer"/>
</dbReference>
<dbReference type="SUPFAM" id="SSF53187">
    <property type="entry name" value="Zn-dependent exopeptidases"/>
    <property type="match status" value="1"/>
</dbReference>
<dbReference type="PANTHER" id="PTHR43808">
    <property type="entry name" value="ACETYLORNITHINE DEACETYLASE"/>
    <property type="match status" value="1"/>
</dbReference>
<dbReference type="EMBL" id="ANFO01001148">
    <property type="protein sequence ID" value="KGQ03849.1"/>
    <property type="molecule type" value="Genomic_DNA"/>
</dbReference>
<evidence type="ECO:0000313" key="10">
    <source>
        <dbReference type="EMBL" id="KGQ03849.1"/>
    </source>
</evidence>
<dbReference type="HOGENOM" id="CLU_461493_0_0_1"/>
<dbReference type="Proteomes" id="UP000030106">
    <property type="component" value="Unassembled WGS sequence"/>
</dbReference>
<keyword evidence="3" id="KW-0963">Cytoplasm</keyword>
<dbReference type="PANTHER" id="PTHR43808:SF31">
    <property type="entry name" value="N-ACETYL-L-CITRULLINE DEACETYLASE"/>
    <property type="match status" value="1"/>
</dbReference>
<comment type="cofactor">
    <cofactor evidence="1">
        <name>Zn(2+)</name>
        <dbReference type="ChEBI" id="CHEBI:29105"/>
    </cofactor>
</comment>
<evidence type="ECO:0000256" key="5">
    <source>
        <dbReference type="ARBA" id="ARBA00022605"/>
    </source>
</evidence>
<dbReference type="NCBIfam" id="TIGR01892">
    <property type="entry name" value="AcOrn-deacetyl"/>
    <property type="match status" value="1"/>
</dbReference>
<evidence type="ECO:0000256" key="7">
    <source>
        <dbReference type="ARBA" id="ARBA00022801"/>
    </source>
</evidence>
<dbReference type="InterPro" id="IPR029055">
    <property type="entry name" value="Ntn_hydrolases_N"/>
</dbReference>
<evidence type="ECO:0000256" key="1">
    <source>
        <dbReference type="ARBA" id="ARBA00001947"/>
    </source>
</evidence>
<dbReference type="GO" id="GO:0006526">
    <property type="term" value="P:L-arginine biosynthetic process"/>
    <property type="evidence" value="ECO:0007669"/>
    <property type="project" value="UniProtKB-KW"/>
</dbReference>
<feature type="domain" description="Peptidase M20 dimerisation" evidence="9">
    <location>
        <begin position="380"/>
        <end position="489"/>
    </location>
</feature>
<name>A0A0A2VSS1_BEABA</name>
<dbReference type="PROSITE" id="PS00758">
    <property type="entry name" value="ARGE_DAPE_CPG2_1"/>
    <property type="match status" value="1"/>
</dbReference>
<accession>A0A0A2VSS1</accession>
<dbReference type="GO" id="GO:0046872">
    <property type="term" value="F:metal ion binding"/>
    <property type="evidence" value="ECO:0007669"/>
    <property type="project" value="UniProtKB-KW"/>
</dbReference>
<dbReference type="InterPro" id="IPR001261">
    <property type="entry name" value="ArgE/DapE_CS"/>
</dbReference>
<dbReference type="InterPro" id="IPR050072">
    <property type="entry name" value="Peptidase_M20A"/>
</dbReference>
<evidence type="ECO:0000256" key="8">
    <source>
        <dbReference type="ARBA" id="ARBA00022833"/>
    </source>
</evidence>
<dbReference type="Pfam" id="PF01546">
    <property type="entry name" value="Peptidase_M20"/>
    <property type="match status" value="1"/>
</dbReference>
<dbReference type="SUPFAM" id="SSF55031">
    <property type="entry name" value="Bacterial exopeptidase dimerisation domain"/>
    <property type="match status" value="1"/>
</dbReference>
<evidence type="ECO:0000256" key="6">
    <source>
        <dbReference type="ARBA" id="ARBA00022723"/>
    </source>
</evidence>
<evidence type="ECO:0000313" key="11">
    <source>
        <dbReference type="Proteomes" id="UP000030106"/>
    </source>
</evidence>
<evidence type="ECO:0000256" key="4">
    <source>
        <dbReference type="ARBA" id="ARBA00022571"/>
    </source>
</evidence>
<comment type="similarity">
    <text evidence="2">Belongs to the peptidase M20A family. ArgE subfamily.</text>
</comment>
<evidence type="ECO:0000259" key="9">
    <source>
        <dbReference type="Pfam" id="PF07687"/>
    </source>
</evidence>
<dbReference type="InterPro" id="IPR010169">
    <property type="entry name" value="AcOrn-deacetyl"/>
</dbReference>
<keyword evidence="5" id="KW-0028">Amino-acid biosynthesis</keyword>
<evidence type="ECO:0000256" key="3">
    <source>
        <dbReference type="ARBA" id="ARBA00022490"/>
    </source>
</evidence>
<keyword evidence="8" id="KW-0862">Zinc</keyword>
<dbReference type="SUPFAM" id="SSF56235">
    <property type="entry name" value="N-terminal nucleophile aminohydrolases (Ntn hydrolases)"/>
    <property type="match status" value="1"/>
</dbReference>
<comment type="caution">
    <text evidence="10">The sequence shown here is derived from an EMBL/GenBank/DDBJ whole genome shotgun (WGS) entry which is preliminary data.</text>
</comment>
<evidence type="ECO:0000256" key="2">
    <source>
        <dbReference type="ARBA" id="ARBA00005691"/>
    </source>
</evidence>
<organism evidence="10 11">
    <name type="scientific">Beauveria bassiana D1-5</name>
    <dbReference type="NCBI Taxonomy" id="1245745"/>
    <lineage>
        <taxon>Eukaryota</taxon>
        <taxon>Fungi</taxon>
        <taxon>Dikarya</taxon>
        <taxon>Ascomycota</taxon>
        <taxon>Pezizomycotina</taxon>
        <taxon>Sordariomycetes</taxon>
        <taxon>Hypocreomycetidae</taxon>
        <taxon>Hypocreales</taxon>
        <taxon>Cordycipitaceae</taxon>
        <taxon>Beauveria</taxon>
    </lineage>
</organism>
<dbReference type="Gene3D" id="3.30.70.360">
    <property type="match status" value="1"/>
</dbReference>
<dbReference type="NCBIfam" id="NF005710">
    <property type="entry name" value="PRK07522.1"/>
    <property type="match status" value="1"/>
</dbReference>
<dbReference type="PROSITE" id="PS00759">
    <property type="entry name" value="ARGE_DAPE_CPG2_2"/>
    <property type="match status" value="1"/>
</dbReference>
<dbReference type="InterPro" id="IPR010430">
    <property type="entry name" value="DUF1028"/>
</dbReference>